<feature type="region of interest" description="Disordered" evidence="1">
    <location>
        <begin position="167"/>
        <end position="242"/>
    </location>
</feature>
<reference evidence="2 3" key="1">
    <citation type="submission" date="2020-01" db="EMBL/GenBank/DDBJ databases">
        <authorList>
            <person name="Gupta K D."/>
        </authorList>
    </citation>
    <scope>NUCLEOTIDE SEQUENCE [LARGE SCALE GENOMIC DNA]</scope>
</reference>
<feature type="region of interest" description="Disordered" evidence="1">
    <location>
        <begin position="86"/>
        <end position="118"/>
    </location>
</feature>
<name>A0A8S0X4C1_CYCAE</name>
<dbReference type="Proteomes" id="UP000467700">
    <property type="component" value="Unassembled WGS sequence"/>
</dbReference>
<keyword evidence="3" id="KW-1185">Reference proteome</keyword>
<dbReference type="AlphaFoldDB" id="A0A8S0X4C1"/>
<organism evidence="2 3">
    <name type="scientific">Cyclocybe aegerita</name>
    <name type="common">Black poplar mushroom</name>
    <name type="synonym">Agrocybe aegerita</name>
    <dbReference type="NCBI Taxonomy" id="1973307"/>
    <lineage>
        <taxon>Eukaryota</taxon>
        <taxon>Fungi</taxon>
        <taxon>Dikarya</taxon>
        <taxon>Basidiomycota</taxon>
        <taxon>Agaricomycotina</taxon>
        <taxon>Agaricomycetes</taxon>
        <taxon>Agaricomycetidae</taxon>
        <taxon>Agaricales</taxon>
        <taxon>Agaricineae</taxon>
        <taxon>Bolbitiaceae</taxon>
        <taxon>Cyclocybe</taxon>
    </lineage>
</organism>
<comment type="caution">
    <text evidence="2">The sequence shown here is derived from an EMBL/GenBank/DDBJ whole genome shotgun (WGS) entry which is preliminary data.</text>
</comment>
<evidence type="ECO:0000313" key="2">
    <source>
        <dbReference type="EMBL" id="CAA7266732.1"/>
    </source>
</evidence>
<protein>
    <submittedName>
        <fullName evidence="2">Uncharacterized protein</fullName>
    </submittedName>
</protein>
<feature type="compositionally biased region" description="Polar residues" evidence="1">
    <location>
        <begin position="86"/>
        <end position="99"/>
    </location>
</feature>
<accession>A0A8S0X4C1</accession>
<evidence type="ECO:0000313" key="3">
    <source>
        <dbReference type="Proteomes" id="UP000467700"/>
    </source>
</evidence>
<proteinExistence type="predicted"/>
<evidence type="ECO:0000256" key="1">
    <source>
        <dbReference type="SAM" id="MobiDB-lite"/>
    </source>
</evidence>
<sequence>MSVADVQPTADPDDAWSATWGALYSTAPTTTVVGQQRQQFAPRKSAPPTTTPMVSAQVLVPHGAVSAGPNVGIGPANVRTGPLVTPASTPSPTLRSQAPQWGLHQPGGPVGSQPPLSQAPAIRQPYAVRDPWLAHAHVNRIAYQPAPSSSTTAAAASAASALATLPPAATAPSPSVTTFSTLPPAAAPNNQTDPAGSAGQKRARTNEDPTEDEGQSDVARRPRSFFPDGRPNHPDNSFNSRG</sequence>
<gene>
    <name evidence="2" type="ORF">AAE3_LOCUS9013</name>
</gene>
<dbReference type="EMBL" id="CACVBS010000056">
    <property type="protein sequence ID" value="CAA7266732.1"/>
    <property type="molecule type" value="Genomic_DNA"/>
</dbReference>